<evidence type="ECO:0000313" key="2">
    <source>
        <dbReference type="Proteomes" id="UP001497493"/>
    </source>
</evidence>
<dbReference type="EMBL" id="OZ026884">
    <property type="protein sequence ID" value="CAL1240364.1"/>
    <property type="molecule type" value="Genomic_DNA"/>
</dbReference>
<keyword evidence="2" id="KW-1185">Reference proteome</keyword>
<dbReference type="RefSeq" id="WP_348759849.1">
    <property type="nucleotide sequence ID" value="NZ_OZ026884.1"/>
</dbReference>
<accession>A0ABM9NIA9</accession>
<proteinExistence type="predicted"/>
<evidence type="ECO:0000313" key="1">
    <source>
        <dbReference type="EMBL" id="CAL1240364.1"/>
    </source>
</evidence>
<gene>
    <name evidence="1" type="ORF">MECH1_V1_1588</name>
</gene>
<reference evidence="1 2" key="1">
    <citation type="submission" date="2024-04" db="EMBL/GenBank/DDBJ databases">
        <authorList>
            <person name="Cremers G."/>
        </authorList>
    </citation>
    <scope>NUCLEOTIDE SEQUENCE [LARGE SCALE GENOMIC DNA]</scope>
    <source>
        <strain evidence="1">MeCH1-AG</strain>
    </source>
</reference>
<name>A0ABM9NIA9_9GAMM</name>
<dbReference type="Proteomes" id="UP001497493">
    <property type="component" value="Chromosome"/>
</dbReference>
<protein>
    <submittedName>
        <fullName evidence="1">Uncharacterized protein</fullName>
    </submittedName>
</protein>
<organism evidence="1 2">
    <name type="scientific">Candidatus Methylocalor cossyra</name>
    <dbReference type="NCBI Taxonomy" id="3108543"/>
    <lineage>
        <taxon>Bacteria</taxon>
        <taxon>Pseudomonadati</taxon>
        <taxon>Pseudomonadota</taxon>
        <taxon>Gammaproteobacteria</taxon>
        <taxon>Methylococcales</taxon>
        <taxon>Methylococcaceae</taxon>
        <taxon>Candidatus Methylocalor</taxon>
    </lineage>
</organism>
<sequence length="81" mass="8798">MSKSFQVKLNRPAAEILAQAQEAARANGIHFGGDGEAGTFAGHGIEGSYRIDGDILSVHISKKPFLLPWSVIESRLRIFFA</sequence>